<feature type="domain" description="FBD" evidence="1">
    <location>
        <begin position="287"/>
        <end position="359"/>
    </location>
</feature>
<reference evidence="2 3" key="1">
    <citation type="journal article" date="2013" name="Front. Plant Sci.">
        <title>The Reference Genome of the Halophytic Plant Eutrema salsugineum.</title>
        <authorList>
            <person name="Yang R."/>
            <person name="Jarvis D.E."/>
            <person name="Chen H."/>
            <person name="Beilstein M.A."/>
            <person name="Grimwood J."/>
            <person name="Jenkins J."/>
            <person name="Shu S."/>
            <person name="Prochnik S."/>
            <person name="Xin M."/>
            <person name="Ma C."/>
            <person name="Schmutz J."/>
            <person name="Wing R.A."/>
            <person name="Mitchell-Olds T."/>
            <person name="Schumaker K.S."/>
            <person name="Wang X."/>
        </authorList>
    </citation>
    <scope>NUCLEOTIDE SEQUENCE [LARGE SCALE GENOMIC DNA]</scope>
</reference>
<dbReference type="PANTHER" id="PTHR31900:SF34">
    <property type="entry name" value="EMB|CAB62440.1-RELATED"/>
    <property type="match status" value="1"/>
</dbReference>
<dbReference type="InterPro" id="IPR006566">
    <property type="entry name" value="FBD"/>
</dbReference>
<dbReference type="SUPFAM" id="SSF81383">
    <property type="entry name" value="F-box domain"/>
    <property type="match status" value="1"/>
</dbReference>
<gene>
    <name evidence="2" type="ORF">EUTSA_v10015353mg</name>
</gene>
<dbReference type="InterPro" id="IPR053781">
    <property type="entry name" value="F-box_AtFBL13-like"/>
</dbReference>
<dbReference type="PANTHER" id="PTHR31900">
    <property type="entry name" value="F-BOX/RNI SUPERFAMILY PROTEIN-RELATED"/>
    <property type="match status" value="1"/>
</dbReference>
<dbReference type="Pfam" id="PF00646">
    <property type="entry name" value="F-box"/>
    <property type="match status" value="1"/>
</dbReference>
<accession>V4NAD1</accession>
<dbReference type="Proteomes" id="UP000030689">
    <property type="component" value="Unassembled WGS sequence"/>
</dbReference>
<dbReference type="Gramene" id="ESQ42776">
    <property type="protein sequence ID" value="ESQ42776"/>
    <property type="gene ID" value="EUTSA_v10015353mg"/>
</dbReference>
<organism evidence="2 3">
    <name type="scientific">Eutrema salsugineum</name>
    <name type="common">Saltwater cress</name>
    <name type="synonym">Sisymbrium salsugineum</name>
    <dbReference type="NCBI Taxonomy" id="72664"/>
    <lineage>
        <taxon>Eukaryota</taxon>
        <taxon>Viridiplantae</taxon>
        <taxon>Streptophyta</taxon>
        <taxon>Embryophyta</taxon>
        <taxon>Tracheophyta</taxon>
        <taxon>Spermatophyta</taxon>
        <taxon>Magnoliopsida</taxon>
        <taxon>eudicotyledons</taxon>
        <taxon>Gunneridae</taxon>
        <taxon>Pentapetalae</taxon>
        <taxon>rosids</taxon>
        <taxon>malvids</taxon>
        <taxon>Brassicales</taxon>
        <taxon>Brassicaceae</taxon>
        <taxon>Eutremeae</taxon>
        <taxon>Eutrema</taxon>
    </lineage>
</organism>
<name>V4NAD1_EUTSA</name>
<dbReference type="SUPFAM" id="SSF52058">
    <property type="entry name" value="L domain-like"/>
    <property type="match status" value="1"/>
</dbReference>
<dbReference type="Pfam" id="PF08387">
    <property type="entry name" value="FBD"/>
    <property type="match status" value="1"/>
</dbReference>
<dbReference type="AlphaFoldDB" id="V4NAD1"/>
<dbReference type="KEGG" id="eus:EUTSA_v10015353mg"/>
<dbReference type="Pfam" id="PF24758">
    <property type="entry name" value="LRR_At5g56370"/>
    <property type="match status" value="1"/>
</dbReference>
<evidence type="ECO:0000259" key="1">
    <source>
        <dbReference type="SMART" id="SM00579"/>
    </source>
</evidence>
<dbReference type="InterPro" id="IPR050232">
    <property type="entry name" value="FBL13/AtMIF1-like"/>
</dbReference>
<keyword evidence="3" id="KW-1185">Reference proteome</keyword>
<dbReference type="InterPro" id="IPR055411">
    <property type="entry name" value="LRR_FXL15/At3g58940/PEG3-like"/>
</dbReference>
<proteinExistence type="predicted"/>
<dbReference type="EMBL" id="KI517464">
    <property type="protein sequence ID" value="ESQ42776.1"/>
    <property type="molecule type" value="Genomic_DNA"/>
</dbReference>
<dbReference type="OMA" id="CIPECLT"/>
<dbReference type="SMART" id="SM00579">
    <property type="entry name" value="FBD"/>
    <property type="match status" value="1"/>
</dbReference>
<dbReference type="CDD" id="cd22160">
    <property type="entry name" value="F-box_AtFBL13-like"/>
    <property type="match status" value="1"/>
</dbReference>
<evidence type="ECO:0000313" key="3">
    <source>
        <dbReference type="Proteomes" id="UP000030689"/>
    </source>
</evidence>
<dbReference type="Gene3D" id="3.80.10.10">
    <property type="entry name" value="Ribonuclease Inhibitor"/>
    <property type="match status" value="1"/>
</dbReference>
<evidence type="ECO:0000313" key="2">
    <source>
        <dbReference type="EMBL" id="ESQ42776.1"/>
    </source>
</evidence>
<sequence>MRNISEFSDDLLVKILLLTPMQDVMATSLLSKRWRYVWKLVPKLEYDDSYNATASQFIDILYTHETLVVLRLKQALIEDVPSSAFFRCLKTLSLIDVIFSSDKTVDRFLSCCPILETLDVDLWIREEVKTFAICVPSLQRLKIKNIVGGYKNAREGHGFVINAPSLIYLKIIDHLSGFFSLVKMPEKVEANIHLRHCDSEELLGSLTSAKKISLCLKPKMDSYHPECDFDQLVSLELCVMCSLDWLNLLLRHSPKLRFLRFKIFRDSRCRNSKSVRSKWEQPSCIPECLMLSLETVEWVGYKGTQEEKCVLMYLLENGSFLKKMSVKFSLSTEVKEKIPMQMEIESMPRSSSKCRLSFT</sequence>
<dbReference type="InterPro" id="IPR001810">
    <property type="entry name" value="F-box_dom"/>
</dbReference>
<dbReference type="InterPro" id="IPR036047">
    <property type="entry name" value="F-box-like_dom_sf"/>
</dbReference>
<dbReference type="InterPro" id="IPR032675">
    <property type="entry name" value="LRR_dom_sf"/>
</dbReference>
<protein>
    <recommendedName>
        <fullName evidence="1">FBD domain-containing protein</fullName>
    </recommendedName>
</protein>